<protein>
    <submittedName>
        <fullName evidence="2">Uncharacterized protein</fullName>
    </submittedName>
</protein>
<keyword evidence="3" id="KW-1185">Reference proteome</keyword>
<comment type="caution">
    <text evidence="2">The sequence shown here is derived from an EMBL/GenBank/DDBJ whole genome shotgun (WGS) entry which is preliminary data.</text>
</comment>
<feature type="signal peptide" evidence="1">
    <location>
        <begin position="1"/>
        <end position="20"/>
    </location>
</feature>
<sequence>MSITHLKIAMFCTFWLILKGHFCPRFEHNFMRQQIVRQQFKRQQIARRQFTPLHKPVQSPSRGVTTTFNSAKTRGNAQAIFVHFLPRYRLKIKHLRSYIRQINQQNSPTVTILGQIFSIFRPNHKSIFKEIGNILGYMIHSRSKSNIYEHLLKTLSPPHYVLITLVAFVNPILIVSNIGQLFKFDRTESISQINMPKRTFKFYEWVSPVVVLAYRQVTFQNVWCSSFTIELKIYKSFSYFFQNLKALVSIFYTT</sequence>
<proteinExistence type="predicted"/>
<dbReference type="AlphaFoldDB" id="A0A6G0SVL3"/>
<feature type="chain" id="PRO_5026108077" evidence="1">
    <location>
        <begin position="21"/>
        <end position="254"/>
    </location>
</feature>
<reference evidence="2 3" key="1">
    <citation type="submission" date="2019-08" db="EMBL/GenBank/DDBJ databases">
        <title>The genome of the soybean aphid Biotype 1, its phylome, world population structure and adaptation to the North American continent.</title>
        <authorList>
            <person name="Giordano R."/>
            <person name="Donthu R.K."/>
            <person name="Hernandez A.G."/>
            <person name="Wright C.L."/>
            <person name="Zimin A.V."/>
        </authorList>
    </citation>
    <scope>NUCLEOTIDE SEQUENCE [LARGE SCALE GENOMIC DNA]</scope>
    <source>
        <tissue evidence="2">Whole aphids</tissue>
    </source>
</reference>
<keyword evidence="1" id="KW-0732">Signal</keyword>
<accession>A0A6G0SVL3</accession>
<dbReference type="EMBL" id="VYZN01002455">
    <property type="protein sequence ID" value="KAE9521697.1"/>
    <property type="molecule type" value="Genomic_DNA"/>
</dbReference>
<evidence type="ECO:0000313" key="3">
    <source>
        <dbReference type="Proteomes" id="UP000475862"/>
    </source>
</evidence>
<evidence type="ECO:0000313" key="2">
    <source>
        <dbReference type="EMBL" id="KAE9521697.1"/>
    </source>
</evidence>
<gene>
    <name evidence="2" type="ORF">AGLY_017900</name>
</gene>
<name>A0A6G0SVL3_APHGL</name>
<organism evidence="2 3">
    <name type="scientific">Aphis glycines</name>
    <name type="common">Soybean aphid</name>
    <dbReference type="NCBI Taxonomy" id="307491"/>
    <lineage>
        <taxon>Eukaryota</taxon>
        <taxon>Metazoa</taxon>
        <taxon>Ecdysozoa</taxon>
        <taxon>Arthropoda</taxon>
        <taxon>Hexapoda</taxon>
        <taxon>Insecta</taxon>
        <taxon>Pterygota</taxon>
        <taxon>Neoptera</taxon>
        <taxon>Paraneoptera</taxon>
        <taxon>Hemiptera</taxon>
        <taxon>Sternorrhyncha</taxon>
        <taxon>Aphidomorpha</taxon>
        <taxon>Aphidoidea</taxon>
        <taxon>Aphididae</taxon>
        <taxon>Aphidini</taxon>
        <taxon>Aphis</taxon>
        <taxon>Aphis</taxon>
    </lineage>
</organism>
<dbReference type="Proteomes" id="UP000475862">
    <property type="component" value="Unassembled WGS sequence"/>
</dbReference>
<evidence type="ECO:0000256" key="1">
    <source>
        <dbReference type="SAM" id="SignalP"/>
    </source>
</evidence>